<protein>
    <recommendedName>
        <fullName evidence="4">F-box domain protein</fullName>
    </recommendedName>
</protein>
<dbReference type="AlphaFoldDB" id="A0A0B1SNX3"/>
<dbReference type="Proteomes" id="UP000053660">
    <property type="component" value="Unassembled WGS sequence"/>
</dbReference>
<feature type="region of interest" description="Disordered" evidence="1">
    <location>
        <begin position="360"/>
        <end position="391"/>
    </location>
</feature>
<reference evidence="2 3" key="1">
    <citation type="submission" date="2014-03" db="EMBL/GenBank/DDBJ databases">
        <title>Draft genome of the hookworm Oesophagostomum dentatum.</title>
        <authorList>
            <person name="Mitreva M."/>
        </authorList>
    </citation>
    <scope>NUCLEOTIDE SEQUENCE [LARGE SCALE GENOMIC DNA]</scope>
    <source>
        <strain evidence="2 3">OD-Hann</strain>
    </source>
</reference>
<proteinExistence type="predicted"/>
<evidence type="ECO:0000256" key="1">
    <source>
        <dbReference type="SAM" id="MobiDB-lite"/>
    </source>
</evidence>
<feature type="compositionally biased region" description="Acidic residues" evidence="1">
    <location>
        <begin position="441"/>
        <end position="468"/>
    </location>
</feature>
<evidence type="ECO:0008006" key="4">
    <source>
        <dbReference type="Google" id="ProtNLM"/>
    </source>
</evidence>
<dbReference type="OrthoDB" id="5857595at2759"/>
<name>A0A0B1SNX3_OESDE</name>
<sequence>MDDFEGLGFPKLSLLSLTAEASSMAGFNLLRRCPSLTSLYTGLRVPDNPTRFDLDVLLRCYQSFWNTSSADDEEDDEDVAADSKYVLSTLPKLQHVGFWNAPEKLFAIMARCGISFETLQFGQLNQSLSRLCSLDSMMQALFKFNQPKYDSYKLDVKHLRMYLHAMPVVSLDYYLPQLMMGINDFDDLDCHLPPCLTSVSISVSLPAIGASKSVASLLDFIKRLANVNGYPDLEELHVQVWGTRCAESLLNRVADHLSDIRRLSIIAMPVDEQRDRLIDLIRHVASSCPRLVSLQLSTEMTRLLLNEYGDLWRTNWRLAIAQLRSDCGIRDVCELSVGSLPLIYGCDDYTVTPQYPEVSEVDFDAEEEEEVEEEESKLSEDNSDSCSNDSFIVHGEDEEGFEESEDEIDECDRKLEKETEQRHERYLKRRARQPSTSSEDPTQEESMEDEDGSDVEYVTDYEGEEEENNQYGKFQHPLIDGEAEEVESGMESSDPSDAEPEGEDIVLSSDREMLSRTAIRSDFCCVPPTA</sequence>
<feature type="region of interest" description="Disordered" evidence="1">
    <location>
        <begin position="417"/>
        <end position="505"/>
    </location>
</feature>
<feature type="compositionally biased region" description="Acidic residues" evidence="1">
    <location>
        <begin position="360"/>
        <end position="375"/>
    </location>
</feature>
<gene>
    <name evidence="2" type="ORF">OESDEN_13195</name>
</gene>
<keyword evidence="3" id="KW-1185">Reference proteome</keyword>
<feature type="compositionally biased region" description="Acidic residues" evidence="1">
    <location>
        <begin position="481"/>
        <end position="504"/>
    </location>
</feature>
<evidence type="ECO:0000313" key="2">
    <source>
        <dbReference type="EMBL" id="KHJ87038.1"/>
    </source>
</evidence>
<organism evidence="2 3">
    <name type="scientific">Oesophagostomum dentatum</name>
    <name type="common">Nodular worm</name>
    <dbReference type="NCBI Taxonomy" id="61180"/>
    <lineage>
        <taxon>Eukaryota</taxon>
        <taxon>Metazoa</taxon>
        <taxon>Ecdysozoa</taxon>
        <taxon>Nematoda</taxon>
        <taxon>Chromadorea</taxon>
        <taxon>Rhabditida</taxon>
        <taxon>Rhabditina</taxon>
        <taxon>Rhabditomorpha</taxon>
        <taxon>Strongyloidea</taxon>
        <taxon>Strongylidae</taxon>
        <taxon>Oesophagostomum</taxon>
    </lineage>
</organism>
<accession>A0A0B1SNX3</accession>
<evidence type="ECO:0000313" key="3">
    <source>
        <dbReference type="Proteomes" id="UP000053660"/>
    </source>
</evidence>
<dbReference type="EMBL" id="KN558717">
    <property type="protein sequence ID" value="KHJ87038.1"/>
    <property type="molecule type" value="Genomic_DNA"/>
</dbReference>